<keyword evidence="4" id="KW-1185">Reference proteome</keyword>
<dbReference type="PANTHER" id="PTHR43283">
    <property type="entry name" value="BETA-LACTAMASE-RELATED"/>
    <property type="match status" value="1"/>
</dbReference>
<keyword evidence="1" id="KW-0378">Hydrolase</keyword>
<sequence length="344" mass="36232">MTLTTRPWRPEQVAALREHLDLLTAAGTVPGGVIACGTARAEPTFVASGIVAPECGDTRPGPDTRYDLASLTKVVATWALAGQARADRRITLSAPIRSLLPEVPDDAPGGGVTVGQILTHTSGLRPETRLDLYHGRSEPLAQLICSEPLTGTPGKAHQYINRGFILLGLALAQLHHRPLETLAAELWTALGMTGTAYGPLTRTTTVAPTVQRLSGAPRLHGTVHDDAAALLGGVAGHAGVFGTAADLATFADRLLDADGELGNWLGFSARPRARIEPGLGRGLAWIVTDDGNALYHHGFTGTSLYLAPATGRYLALCTNAVYHRPDNRAALAQLRALALKEITN</sequence>
<reference evidence="3 4" key="1">
    <citation type="submission" date="2020-08" db="EMBL/GenBank/DDBJ databases">
        <title>Sequencing the genomes of 1000 actinobacteria strains.</title>
        <authorList>
            <person name="Klenk H.-P."/>
        </authorList>
    </citation>
    <scope>NUCLEOTIDE SEQUENCE [LARGE SCALE GENOMIC DNA]</scope>
    <source>
        <strain evidence="3 4">DSM 44786</strain>
    </source>
</reference>
<evidence type="ECO:0000313" key="3">
    <source>
        <dbReference type="EMBL" id="MBB4949507.1"/>
    </source>
</evidence>
<evidence type="ECO:0000259" key="2">
    <source>
        <dbReference type="Pfam" id="PF00144"/>
    </source>
</evidence>
<protein>
    <submittedName>
        <fullName evidence="3">CubicO group peptidase (Beta-lactamase class C family)</fullName>
    </submittedName>
</protein>
<dbReference type="SUPFAM" id="SSF56601">
    <property type="entry name" value="beta-lactamase/transpeptidase-like"/>
    <property type="match status" value="1"/>
</dbReference>
<dbReference type="PANTHER" id="PTHR43283:SF11">
    <property type="entry name" value="BETA-LACTAMASE-RELATED DOMAIN-CONTAINING PROTEIN"/>
    <property type="match status" value="1"/>
</dbReference>
<comment type="caution">
    <text evidence="3">The sequence shown here is derived from an EMBL/GenBank/DDBJ whole genome shotgun (WGS) entry which is preliminary data.</text>
</comment>
<dbReference type="InterPro" id="IPR050789">
    <property type="entry name" value="Diverse_Enzym_Activities"/>
</dbReference>
<dbReference type="InterPro" id="IPR012338">
    <property type="entry name" value="Beta-lactam/transpept-like"/>
</dbReference>
<organism evidence="3 4">
    <name type="scientific">Kitasatospora gansuensis</name>
    <dbReference type="NCBI Taxonomy" id="258050"/>
    <lineage>
        <taxon>Bacteria</taxon>
        <taxon>Bacillati</taxon>
        <taxon>Actinomycetota</taxon>
        <taxon>Actinomycetes</taxon>
        <taxon>Kitasatosporales</taxon>
        <taxon>Streptomycetaceae</taxon>
        <taxon>Kitasatospora</taxon>
    </lineage>
</organism>
<gene>
    <name evidence="3" type="ORF">F4556_005042</name>
</gene>
<dbReference type="Proteomes" id="UP000573327">
    <property type="component" value="Unassembled WGS sequence"/>
</dbReference>
<dbReference type="InterPro" id="IPR001466">
    <property type="entry name" value="Beta-lactam-related"/>
</dbReference>
<dbReference type="EMBL" id="JACHJR010000001">
    <property type="protein sequence ID" value="MBB4949507.1"/>
    <property type="molecule type" value="Genomic_DNA"/>
</dbReference>
<evidence type="ECO:0000313" key="4">
    <source>
        <dbReference type="Proteomes" id="UP000573327"/>
    </source>
</evidence>
<dbReference type="AlphaFoldDB" id="A0A7W7SG74"/>
<evidence type="ECO:0000256" key="1">
    <source>
        <dbReference type="ARBA" id="ARBA00022801"/>
    </source>
</evidence>
<feature type="domain" description="Beta-lactamase-related" evidence="2">
    <location>
        <begin position="32"/>
        <end position="333"/>
    </location>
</feature>
<dbReference type="Pfam" id="PF00144">
    <property type="entry name" value="Beta-lactamase"/>
    <property type="match status" value="1"/>
</dbReference>
<dbReference type="GO" id="GO:0016787">
    <property type="term" value="F:hydrolase activity"/>
    <property type="evidence" value="ECO:0007669"/>
    <property type="project" value="UniProtKB-KW"/>
</dbReference>
<accession>A0A7W7SG74</accession>
<dbReference type="Gene3D" id="3.40.710.10">
    <property type="entry name" value="DD-peptidase/beta-lactamase superfamily"/>
    <property type="match status" value="1"/>
</dbReference>
<name>A0A7W7SG74_9ACTN</name>
<dbReference type="RefSeq" id="WP_246511084.1">
    <property type="nucleotide sequence ID" value="NZ_JACHJR010000001.1"/>
</dbReference>
<proteinExistence type="predicted"/>